<protein>
    <recommendedName>
        <fullName evidence="1">Signal peptidase I</fullName>
        <ecNumber evidence="1">3.4.21.89</ecNumber>
    </recommendedName>
</protein>
<dbReference type="InterPro" id="IPR001733">
    <property type="entry name" value="Peptidase_S26B"/>
</dbReference>
<dbReference type="RefSeq" id="WP_181778159.1">
    <property type="nucleotide sequence ID" value="NZ_QNRJ01000010.1"/>
</dbReference>
<dbReference type="EMBL" id="QNRJ01000010">
    <property type="protein sequence ID" value="RBP03172.1"/>
    <property type="molecule type" value="Genomic_DNA"/>
</dbReference>
<sequence length="132" mass="14877">MDKKGWMDVPAEGMSMYPLIKEGDVCRFISLKEVTVRKGDIILFQDSSGKLVAHRFLCIQFSENVGMYLFKGDTNVGFDVPISDEQMIGKLVKIRKGDVVLSLSHPIAKGWSKLILLFPVLSSFLQLILNKR</sequence>
<dbReference type="EC" id="3.4.21.89" evidence="1"/>
<dbReference type="GO" id="GO:0006465">
    <property type="term" value="P:signal peptide processing"/>
    <property type="evidence" value="ECO:0007669"/>
    <property type="project" value="UniProtKB-UniRule"/>
</dbReference>
<reference evidence="2 3" key="1">
    <citation type="submission" date="2018-06" db="EMBL/GenBank/DDBJ databases">
        <title>Freshwater and sediment microbial communities from various areas in North America, analyzing microbe dynamics in response to fracking.</title>
        <authorList>
            <person name="Lamendella R."/>
        </authorList>
    </citation>
    <scope>NUCLEOTIDE SEQUENCE [LARGE SCALE GENOMIC DNA]</scope>
    <source>
        <strain evidence="2 3">97B</strain>
    </source>
</reference>
<dbReference type="GO" id="GO:0009003">
    <property type="term" value="F:signal peptidase activity"/>
    <property type="evidence" value="ECO:0007669"/>
    <property type="project" value="UniProtKB-EC"/>
</dbReference>
<dbReference type="GO" id="GO:0004252">
    <property type="term" value="F:serine-type endopeptidase activity"/>
    <property type="evidence" value="ECO:0007669"/>
    <property type="project" value="UniProtKB-UniRule"/>
</dbReference>
<accession>A0A366EL66</accession>
<evidence type="ECO:0000256" key="1">
    <source>
        <dbReference type="NCBIfam" id="TIGR02228"/>
    </source>
</evidence>
<comment type="caution">
    <text evidence="2">The sequence shown here is derived from an EMBL/GenBank/DDBJ whole genome shotgun (WGS) entry which is preliminary data.</text>
</comment>
<dbReference type="Proteomes" id="UP000252118">
    <property type="component" value="Unassembled WGS sequence"/>
</dbReference>
<evidence type="ECO:0000313" key="2">
    <source>
        <dbReference type="EMBL" id="RBP03172.1"/>
    </source>
</evidence>
<gene>
    <name evidence="2" type="ORF">DET59_11054</name>
</gene>
<dbReference type="GO" id="GO:0016020">
    <property type="term" value="C:membrane"/>
    <property type="evidence" value="ECO:0007669"/>
    <property type="project" value="UniProtKB-UniRule"/>
</dbReference>
<evidence type="ECO:0000313" key="3">
    <source>
        <dbReference type="Proteomes" id="UP000252118"/>
    </source>
</evidence>
<name>A0A366EL66_9BACI</name>
<dbReference type="NCBIfam" id="TIGR02228">
    <property type="entry name" value="sigpep_I_arch"/>
    <property type="match status" value="1"/>
</dbReference>
<proteinExistence type="predicted"/>
<organism evidence="2 3">
    <name type="scientific">Rossellomorea aquimaris</name>
    <dbReference type="NCBI Taxonomy" id="189382"/>
    <lineage>
        <taxon>Bacteria</taxon>
        <taxon>Bacillati</taxon>
        <taxon>Bacillota</taxon>
        <taxon>Bacilli</taxon>
        <taxon>Bacillales</taxon>
        <taxon>Bacillaceae</taxon>
        <taxon>Rossellomorea</taxon>
    </lineage>
</organism>
<dbReference type="AlphaFoldDB" id="A0A366EL66"/>
<dbReference type="CDD" id="cd06462">
    <property type="entry name" value="Peptidase_S24_S26"/>
    <property type="match status" value="1"/>
</dbReference>